<dbReference type="AlphaFoldDB" id="A0AB39NZ22"/>
<dbReference type="Pfam" id="PF03756">
    <property type="entry name" value="AfsA"/>
    <property type="match status" value="2"/>
</dbReference>
<dbReference type="InterPro" id="IPR005509">
    <property type="entry name" value="AfsA_hotdog_dom"/>
</dbReference>
<reference evidence="3" key="1">
    <citation type="submission" date="2024-07" db="EMBL/GenBank/DDBJ databases">
        <authorList>
            <person name="Yu S.T."/>
        </authorList>
    </citation>
    <scope>NUCLEOTIDE SEQUENCE</scope>
    <source>
        <strain evidence="3">R21</strain>
    </source>
</reference>
<dbReference type="NCBIfam" id="NF041195">
    <property type="entry name" value="ScbA_BarX_GamBu"/>
    <property type="match status" value="1"/>
</dbReference>
<feature type="compositionally biased region" description="Basic residues" evidence="1">
    <location>
        <begin position="288"/>
        <end position="313"/>
    </location>
</feature>
<feature type="compositionally biased region" description="Polar residues" evidence="1">
    <location>
        <begin position="563"/>
        <end position="572"/>
    </location>
</feature>
<dbReference type="RefSeq" id="WP_369229206.1">
    <property type="nucleotide sequence ID" value="NZ_CP163435.1"/>
</dbReference>
<evidence type="ECO:0000256" key="1">
    <source>
        <dbReference type="SAM" id="MobiDB-lite"/>
    </source>
</evidence>
<sequence length="694" mass="74827">MSLPTTSRAIGLPALPRLTTTVPKEYVHRASLAEVFLTGCTARGGLRYLLTGQWPRAHTLFNSTDGTSHDPLQTAETFRQTGIYLAHAELGVPLTHRFVLSDLSYTTRPENLRITGRPTDFDLEATCTELTRRREMASWLRLELSIRRSGALVARGTGALRVIEPAVYRRLRASRTPPPPHPFDLRTHRTPLPPARVGRQAAADVMLSPTDHPTRWLLTPDLDHPILFDHSDDHLPGMVLLEGARQAATALLAPRILTPAAASTTFHRYAELDRPCWIDVLDISSPHTPRHHRPRRRPPGRPTRLHHHPHRTHPLTPPTTTPAPPQTPTPPAPPQNTPRTHPGRPPPHPARGAAGAGRPPPTGHPTPHPTPPCTPAPRPASRPTPHPARPTAGQRPHAGHPTPPCTPAPRPASRPTPHPARPTAGQRPGNGPTSGIGRRTCGPRLRVARAARAPRRTPGTGLRAARRGPGSASHAGDRASHVRHNPASHVRPRPHVPRRPRRRPRTAPATRPAPRPASPPAPHRAPRTPRPASGVRPGATVRRGPARSGASRTALPARPTAHTVGSTPQQFGNRKVCSFTGRHHPGPGRAARAPKPSPADARARQRRPDDTPSNPAATQQPGQQPGQPGRHLHDAITTPRQRLGSASAAARQRLASPPRARPAPPAVPRAAGGRGTTRRADARSPPHRPSSAPC</sequence>
<evidence type="ECO:0000259" key="2">
    <source>
        <dbReference type="Pfam" id="PF03756"/>
    </source>
</evidence>
<dbReference type="EMBL" id="CP163435">
    <property type="protein sequence ID" value="XDQ23462.1"/>
    <property type="molecule type" value="Genomic_DNA"/>
</dbReference>
<feature type="compositionally biased region" description="Basic residues" evidence="1">
    <location>
        <begin position="481"/>
        <end position="505"/>
    </location>
</feature>
<feature type="domain" description="A-factor biosynthesis hotdog" evidence="2">
    <location>
        <begin position="197"/>
        <end position="285"/>
    </location>
</feature>
<name>A0AB39NZ22_9ACTN</name>
<feature type="compositionally biased region" description="Pro residues" evidence="1">
    <location>
        <begin position="401"/>
        <end position="420"/>
    </location>
</feature>
<feature type="compositionally biased region" description="Low complexity" evidence="1">
    <location>
        <begin position="587"/>
        <end position="600"/>
    </location>
</feature>
<accession>A0AB39NZ22</accession>
<feature type="compositionally biased region" description="Low complexity" evidence="1">
    <location>
        <begin position="640"/>
        <end position="658"/>
    </location>
</feature>
<feature type="region of interest" description="Disordered" evidence="1">
    <location>
        <begin position="173"/>
        <end position="193"/>
    </location>
</feature>
<feature type="compositionally biased region" description="Low complexity" evidence="1">
    <location>
        <begin position="619"/>
        <end position="629"/>
    </location>
</feature>
<dbReference type="InterPro" id="IPR047757">
    <property type="entry name" value="AfsA-like"/>
</dbReference>
<feature type="compositionally biased region" description="Pro residues" evidence="1">
    <location>
        <begin position="358"/>
        <end position="388"/>
    </location>
</feature>
<feature type="compositionally biased region" description="Basic residues" evidence="1">
    <location>
        <begin position="446"/>
        <end position="455"/>
    </location>
</feature>
<evidence type="ECO:0000313" key="3">
    <source>
        <dbReference type="EMBL" id="XDQ23462.1"/>
    </source>
</evidence>
<feature type="compositionally biased region" description="Pro residues" evidence="1">
    <location>
        <begin position="315"/>
        <end position="336"/>
    </location>
</feature>
<feature type="domain" description="A-factor biosynthesis hotdog" evidence="2">
    <location>
        <begin position="26"/>
        <end position="160"/>
    </location>
</feature>
<feature type="region of interest" description="Disordered" evidence="1">
    <location>
        <begin position="282"/>
        <end position="694"/>
    </location>
</feature>
<gene>
    <name evidence="3" type="ORF">AB5J56_01460</name>
</gene>
<proteinExistence type="predicted"/>
<feature type="compositionally biased region" description="Pro residues" evidence="1">
    <location>
        <begin position="511"/>
        <end position="523"/>
    </location>
</feature>
<dbReference type="GO" id="GO:0016740">
    <property type="term" value="F:transferase activity"/>
    <property type="evidence" value="ECO:0007669"/>
    <property type="project" value="InterPro"/>
</dbReference>
<feature type="compositionally biased region" description="Basic and acidic residues" evidence="1">
    <location>
        <begin position="601"/>
        <end position="610"/>
    </location>
</feature>
<protein>
    <submittedName>
        <fullName evidence="3">ScbA/BarX family gamma-butyrolactone biosynthesis protein</fullName>
    </submittedName>
</protein>
<organism evidence="3">
    <name type="scientific">Streptomyces sp. R21</name>
    <dbReference type="NCBI Taxonomy" id="3238627"/>
    <lineage>
        <taxon>Bacteria</taxon>
        <taxon>Bacillati</taxon>
        <taxon>Actinomycetota</taxon>
        <taxon>Actinomycetes</taxon>
        <taxon>Kitasatosporales</taxon>
        <taxon>Streptomycetaceae</taxon>
        <taxon>Streptomyces</taxon>
    </lineage>
</organism>